<evidence type="ECO:0000313" key="2">
    <source>
        <dbReference type="EMBL" id="GIY41975.1"/>
    </source>
</evidence>
<name>A0AAV4TB17_9ARAC</name>
<evidence type="ECO:0000256" key="1">
    <source>
        <dbReference type="SAM" id="MobiDB-lite"/>
    </source>
</evidence>
<feature type="compositionally biased region" description="Basic and acidic residues" evidence="1">
    <location>
        <begin position="55"/>
        <end position="68"/>
    </location>
</feature>
<keyword evidence="3" id="KW-1185">Reference proteome</keyword>
<proteinExistence type="predicted"/>
<comment type="caution">
    <text evidence="2">The sequence shown here is derived from an EMBL/GenBank/DDBJ whole genome shotgun (WGS) entry which is preliminary data.</text>
</comment>
<feature type="region of interest" description="Disordered" evidence="1">
    <location>
        <begin position="37"/>
        <end position="88"/>
    </location>
</feature>
<dbReference type="AlphaFoldDB" id="A0AAV4TB17"/>
<sequence>MLHWISNNNNLPNNNDQFVRIHAHCCPAVVRVEEQSVGLPGPELHGQSSVQSREPPGELREGQGRAIEDERETQAGPQVVQHENAKDQRCDRAAAVHFGCG</sequence>
<gene>
    <name evidence="2" type="ORF">CDAR_372541</name>
</gene>
<dbReference type="Proteomes" id="UP001054837">
    <property type="component" value="Unassembled WGS sequence"/>
</dbReference>
<organism evidence="2 3">
    <name type="scientific">Caerostris darwini</name>
    <dbReference type="NCBI Taxonomy" id="1538125"/>
    <lineage>
        <taxon>Eukaryota</taxon>
        <taxon>Metazoa</taxon>
        <taxon>Ecdysozoa</taxon>
        <taxon>Arthropoda</taxon>
        <taxon>Chelicerata</taxon>
        <taxon>Arachnida</taxon>
        <taxon>Araneae</taxon>
        <taxon>Araneomorphae</taxon>
        <taxon>Entelegynae</taxon>
        <taxon>Araneoidea</taxon>
        <taxon>Araneidae</taxon>
        <taxon>Caerostris</taxon>
    </lineage>
</organism>
<evidence type="ECO:0000313" key="3">
    <source>
        <dbReference type="Proteomes" id="UP001054837"/>
    </source>
</evidence>
<accession>A0AAV4TB17</accession>
<dbReference type="EMBL" id="BPLQ01009134">
    <property type="protein sequence ID" value="GIY41975.1"/>
    <property type="molecule type" value="Genomic_DNA"/>
</dbReference>
<reference evidence="2 3" key="1">
    <citation type="submission" date="2021-06" db="EMBL/GenBank/DDBJ databases">
        <title>Caerostris darwini draft genome.</title>
        <authorList>
            <person name="Kono N."/>
            <person name="Arakawa K."/>
        </authorList>
    </citation>
    <scope>NUCLEOTIDE SEQUENCE [LARGE SCALE GENOMIC DNA]</scope>
</reference>
<protein>
    <submittedName>
        <fullName evidence="2">Uncharacterized protein</fullName>
    </submittedName>
</protein>